<protein>
    <recommendedName>
        <fullName evidence="5">Keratin</fullName>
    </recommendedName>
</protein>
<evidence type="ECO:0000256" key="4">
    <source>
        <dbReference type="ARBA" id="ARBA00022990"/>
    </source>
</evidence>
<dbReference type="Proteomes" id="UP000534407">
    <property type="component" value="Unassembled WGS sequence"/>
</dbReference>
<reference evidence="6 7" key="1">
    <citation type="submission" date="2019-09" db="EMBL/GenBank/DDBJ databases">
        <title>Bird 10,000 Genomes (B10K) Project - Family phase.</title>
        <authorList>
            <person name="Zhang G."/>
        </authorList>
    </citation>
    <scope>NUCLEOTIDE SEQUENCE [LARGE SCALE GENOMIC DNA]</scope>
    <source>
        <strain evidence="6">B10K-DU-002-24</strain>
        <tissue evidence="6">Muscle</tissue>
    </source>
</reference>
<dbReference type="InterPro" id="IPR003461">
    <property type="entry name" value="Keratin"/>
</dbReference>
<organism evidence="6 7">
    <name type="scientific">Oriolus oriolus</name>
    <name type="common">Eurasian golden oriole</name>
    <name type="synonym">Coracias oriolus</name>
    <dbReference type="NCBI Taxonomy" id="181099"/>
    <lineage>
        <taxon>Eukaryota</taxon>
        <taxon>Metazoa</taxon>
        <taxon>Chordata</taxon>
        <taxon>Craniata</taxon>
        <taxon>Vertebrata</taxon>
        <taxon>Euteleostomi</taxon>
        <taxon>Archelosauria</taxon>
        <taxon>Archosauria</taxon>
        <taxon>Dinosauria</taxon>
        <taxon>Saurischia</taxon>
        <taxon>Theropoda</taxon>
        <taxon>Coelurosauria</taxon>
        <taxon>Aves</taxon>
        <taxon>Neognathae</taxon>
        <taxon>Neoaves</taxon>
        <taxon>Telluraves</taxon>
        <taxon>Australaves</taxon>
        <taxon>Passeriformes</taxon>
        <taxon>Corvoidea</taxon>
        <taxon>Corvidae</taxon>
        <taxon>Oriolus</taxon>
    </lineage>
</organism>
<proteinExistence type="inferred from homology"/>
<evidence type="ECO:0000256" key="3">
    <source>
        <dbReference type="ARBA" id="ARBA00022744"/>
    </source>
</evidence>
<dbReference type="AlphaFoldDB" id="A0A7L1PN16"/>
<name>A0A7L1PN16_ORIOR</name>
<gene>
    <name evidence="6" type="primary">Krfb_5</name>
    <name evidence="6" type="ORF">ORIORI_R04348</name>
</gene>
<evidence type="ECO:0000313" key="6">
    <source>
        <dbReference type="EMBL" id="NXO12564.1"/>
    </source>
</evidence>
<dbReference type="PANTHER" id="PTHR31203">
    <property type="entry name" value="BETA-KERATIN-RELATED PROTEIN-RELATED"/>
    <property type="match status" value="1"/>
</dbReference>
<feature type="non-terminal residue" evidence="6">
    <location>
        <position position="1"/>
    </location>
</feature>
<sequence length="117" mass="11749">MSCSSESCDVSCPRPFAQAYNEPCVQQCPDSRALILPPPVVVTIPGPVLSSCPQESIVGSVGPVCSFPQNTAVGSSTSAAVGSILSESGVPINSGGFGLSGLSGLGGRYCGRRCLPC</sequence>
<keyword evidence="4" id="KW-0007">Acetylation</keyword>
<dbReference type="Pfam" id="PF02422">
    <property type="entry name" value="Keratin"/>
    <property type="match status" value="1"/>
</dbReference>
<comment type="subunit">
    <text evidence="2 5">The avian keratins (F-ker, S-ker, C-ker and B-ker) are a complex mixture of very similar polypeptides.</text>
</comment>
<feature type="non-terminal residue" evidence="6">
    <location>
        <position position="117"/>
    </location>
</feature>
<keyword evidence="3 5" id="KW-0416">Keratin</keyword>
<keyword evidence="7" id="KW-1185">Reference proteome</keyword>
<dbReference type="PANTHER" id="PTHR31203:SF1">
    <property type="entry name" value="BETA-KERATIN-RELATED PROTEIN-RELATED"/>
    <property type="match status" value="1"/>
</dbReference>
<evidence type="ECO:0000256" key="2">
    <source>
        <dbReference type="ARBA" id="ARBA00011806"/>
    </source>
</evidence>
<dbReference type="GO" id="GO:0005200">
    <property type="term" value="F:structural constituent of cytoskeleton"/>
    <property type="evidence" value="ECO:0007669"/>
    <property type="project" value="InterPro"/>
</dbReference>
<accession>A0A7L1PN16</accession>
<evidence type="ECO:0000313" key="7">
    <source>
        <dbReference type="Proteomes" id="UP000534407"/>
    </source>
</evidence>
<evidence type="ECO:0000256" key="1">
    <source>
        <dbReference type="ARBA" id="ARBA00008702"/>
    </source>
</evidence>
<dbReference type="GO" id="GO:0005882">
    <property type="term" value="C:intermediate filament"/>
    <property type="evidence" value="ECO:0007669"/>
    <property type="project" value="UniProtKB-KW"/>
</dbReference>
<dbReference type="EMBL" id="VXBT01006965">
    <property type="protein sequence ID" value="NXO12564.1"/>
    <property type="molecule type" value="Genomic_DNA"/>
</dbReference>
<evidence type="ECO:0000256" key="5">
    <source>
        <dbReference type="RuleBase" id="RU364002"/>
    </source>
</evidence>
<comment type="caution">
    <text evidence="6">The sequence shown here is derived from an EMBL/GenBank/DDBJ whole genome shotgun (WGS) entry which is preliminary data.</text>
</comment>
<comment type="similarity">
    <text evidence="1 5">Belongs to the avian keratin family.</text>
</comment>